<keyword evidence="2" id="KW-1185">Reference proteome</keyword>
<accession>A0ACB8Y6T5</accession>
<dbReference type="EMBL" id="CM042059">
    <property type="protein sequence ID" value="KAI3681020.1"/>
    <property type="molecule type" value="Genomic_DNA"/>
</dbReference>
<reference evidence="2" key="1">
    <citation type="journal article" date="2022" name="Mol. Ecol. Resour.">
        <title>The genomes of chicory, endive, great burdock and yacon provide insights into Asteraceae palaeo-polyploidization history and plant inulin production.</title>
        <authorList>
            <person name="Fan W."/>
            <person name="Wang S."/>
            <person name="Wang H."/>
            <person name="Wang A."/>
            <person name="Jiang F."/>
            <person name="Liu H."/>
            <person name="Zhao H."/>
            <person name="Xu D."/>
            <person name="Zhang Y."/>
        </authorList>
    </citation>
    <scope>NUCLEOTIDE SEQUENCE [LARGE SCALE GENOMIC DNA]</scope>
    <source>
        <strain evidence="2">cv. Niubang</strain>
    </source>
</reference>
<comment type="caution">
    <text evidence="1">The sequence shown here is derived from an EMBL/GenBank/DDBJ whole genome shotgun (WGS) entry which is preliminary data.</text>
</comment>
<reference evidence="1 2" key="2">
    <citation type="journal article" date="2022" name="Mol. Ecol. Resour.">
        <title>The genomes of chicory, endive, great burdock and yacon provide insights into Asteraceae paleo-polyploidization history and plant inulin production.</title>
        <authorList>
            <person name="Fan W."/>
            <person name="Wang S."/>
            <person name="Wang H."/>
            <person name="Wang A."/>
            <person name="Jiang F."/>
            <person name="Liu H."/>
            <person name="Zhao H."/>
            <person name="Xu D."/>
            <person name="Zhang Y."/>
        </authorList>
    </citation>
    <scope>NUCLEOTIDE SEQUENCE [LARGE SCALE GENOMIC DNA]</scope>
    <source>
        <strain evidence="2">cv. Niubang</strain>
    </source>
</reference>
<sequence length="549" mass="62353">MFDFSAKLPDHSTFVINGQVLPSVYQVGESSTKVGDTVSVSTDYYAKSKKQKKRRSQKQNNTGKLKKRQSQKSNFPNRSKSYVSVKRERSKERNEWRPKRKTDESSESSPDLDCNRSNNSNSDVVASVASNKQNLVIPYKRYSIKQLLGLSQSTTKSSNYRWNDFVSHRYSDDWFGDYHVCSYKSVTSKEKFCGNVRFGNNQFSTILGYGDMIQDKVSITKVRYVEGLGHNLFSIGQFCDKGLEKSWLWHRRLSHLNFRYIYKLVKGRLVKGLPELRYEKEHLCAACEKGKMKRAAHKPKPEPSTSFSLELLHMDLCGPMRTQSIGGKKYVLVIVDDYSRYTWVKFLRSKHETPEVLINFLKTTQDVASEQSSSEPVLTGVLASGQISPEPVSNDNNSDKASTSTSHLSELDLLFEFFYDEFLGSKLPKSVVVDRSQDSPINHPTTSDVSTELVPPVQKETQIQKHTPTAEVVPDHVEPEVTTSVGCTVMDNQLTEQVDLTENSEQETSTAPPTNVDQEEADSGYLDELYDQSTSNPLPQEHKWTKEHP</sequence>
<name>A0ACB8Y6T5_ARCLA</name>
<evidence type="ECO:0000313" key="2">
    <source>
        <dbReference type="Proteomes" id="UP001055879"/>
    </source>
</evidence>
<gene>
    <name evidence="1" type="ORF">L6452_35801</name>
</gene>
<proteinExistence type="predicted"/>
<dbReference type="Proteomes" id="UP001055879">
    <property type="component" value="Linkage Group LG13"/>
</dbReference>
<evidence type="ECO:0000313" key="1">
    <source>
        <dbReference type="EMBL" id="KAI3681020.1"/>
    </source>
</evidence>
<organism evidence="1 2">
    <name type="scientific">Arctium lappa</name>
    <name type="common">Greater burdock</name>
    <name type="synonym">Lappa major</name>
    <dbReference type="NCBI Taxonomy" id="4217"/>
    <lineage>
        <taxon>Eukaryota</taxon>
        <taxon>Viridiplantae</taxon>
        <taxon>Streptophyta</taxon>
        <taxon>Embryophyta</taxon>
        <taxon>Tracheophyta</taxon>
        <taxon>Spermatophyta</taxon>
        <taxon>Magnoliopsida</taxon>
        <taxon>eudicotyledons</taxon>
        <taxon>Gunneridae</taxon>
        <taxon>Pentapetalae</taxon>
        <taxon>asterids</taxon>
        <taxon>campanulids</taxon>
        <taxon>Asterales</taxon>
        <taxon>Asteraceae</taxon>
        <taxon>Carduoideae</taxon>
        <taxon>Cardueae</taxon>
        <taxon>Arctiinae</taxon>
        <taxon>Arctium</taxon>
    </lineage>
</organism>
<protein>
    <submittedName>
        <fullName evidence="1">Uncharacterized protein</fullName>
    </submittedName>
</protein>